<evidence type="ECO:0000313" key="3">
    <source>
        <dbReference type="Proteomes" id="UP000298050"/>
    </source>
</evidence>
<gene>
    <name evidence="2" type="ORF">E4634_14740</name>
</gene>
<evidence type="ECO:0000313" key="2">
    <source>
        <dbReference type="EMBL" id="TGD72770.1"/>
    </source>
</evidence>
<proteinExistence type="predicted"/>
<keyword evidence="1" id="KW-0472">Membrane</keyword>
<dbReference type="EMBL" id="SRLE01000009">
    <property type="protein sequence ID" value="TGD72770.1"/>
    <property type="molecule type" value="Genomic_DNA"/>
</dbReference>
<keyword evidence="3" id="KW-1185">Reference proteome</keyword>
<organism evidence="2 3">
    <name type="scientific">Mangrovimicrobium sediminis</name>
    <dbReference type="NCBI Taxonomy" id="2562682"/>
    <lineage>
        <taxon>Bacteria</taxon>
        <taxon>Pseudomonadati</taxon>
        <taxon>Pseudomonadota</taxon>
        <taxon>Gammaproteobacteria</taxon>
        <taxon>Cellvibrionales</taxon>
        <taxon>Halieaceae</taxon>
        <taxon>Mangrovimicrobium</taxon>
    </lineage>
</organism>
<dbReference type="Pfam" id="PF04247">
    <property type="entry name" value="SirB"/>
    <property type="match status" value="1"/>
</dbReference>
<feature type="transmembrane region" description="Helical" evidence="1">
    <location>
        <begin position="102"/>
        <end position="124"/>
    </location>
</feature>
<sequence>MTLFTLLKIFHSTCALLSIGGFAVRGYWAVSDNPRRNAKLVRVLPHVVDTLLLATAIGMLVIWQVSPFAMPWLGAKLVALVVYIGLGVVTMRIAKTPSGRKAAYTGALLTAAYILSVAVTKSALGPLQFLAG</sequence>
<dbReference type="PIRSF" id="PIRSF005610">
    <property type="entry name" value="SirB"/>
    <property type="match status" value="1"/>
</dbReference>
<dbReference type="Proteomes" id="UP000298050">
    <property type="component" value="Unassembled WGS sequence"/>
</dbReference>
<dbReference type="PANTHER" id="PTHR39594:SF1">
    <property type="entry name" value="PROTEIN YCHQ"/>
    <property type="match status" value="1"/>
</dbReference>
<feature type="transmembrane region" description="Helical" evidence="1">
    <location>
        <begin position="40"/>
        <end position="63"/>
    </location>
</feature>
<feature type="transmembrane region" description="Helical" evidence="1">
    <location>
        <begin position="69"/>
        <end position="90"/>
    </location>
</feature>
<keyword evidence="1" id="KW-1133">Transmembrane helix</keyword>
<dbReference type="RefSeq" id="WP_135445208.1">
    <property type="nucleotide sequence ID" value="NZ_SRLE01000009.1"/>
</dbReference>
<keyword evidence="1" id="KW-0812">Transmembrane</keyword>
<comment type="caution">
    <text evidence="2">The sequence shown here is derived from an EMBL/GenBank/DDBJ whole genome shotgun (WGS) entry which is preliminary data.</text>
</comment>
<dbReference type="OrthoDB" id="5588650at2"/>
<dbReference type="GO" id="GO:0005886">
    <property type="term" value="C:plasma membrane"/>
    <property type="evidence" value="ECO:0007669"/>
    <property type="project" value="TreeGrafter"/>
</dbReference>
<dbReference type="InterPro" id="IPR007360">
    <property type="entry name" value="SirB"/>
</dbReference>
<name>A0A4Z0LZW8_9GAMM</name>
<dbReference type="PANTHER" id="PTHR39594">
    <property type="entry name" value="PROTEIN YCHQ"/>
    <property type="match status" value="1"/>
</dbReference>
<dbReference type="AlphaFoldDB" id="A0A4Z0LZW8"/>
<protein>
    <submittedName>
        <fullName evidence="2">Regulator SirB</fullName>
    </submittedName>
</protein>
<reference evidence="2 3" key="1">
    <citation type="submission" date="2019-04" db="EMBL/GenBank/DDBJ databases">
        <title>Taxonomy of novel Haliea sp. from mangrove soil of West Coast of India.</title>
        <authorList>
            <person name="Verma A."/>
            <person name="Kumar P."/>
            <person name="Krishnamurthi S."/>
        </authorList>
    </citation>
    <scope>NUCLEOTIDE SEQUENCE [LARGE SCALE GENOMIC DNA]</scope>
    <source>
        <strain evidence="2 3">SAOS-164</strain>
    </source>
</reference>
<evidence type="ECO:0000256" key="1">
    <source>
        <dbReference type="SAM" id="Phobius"/>
    </source>
</evidence>
<accession>A0A4Z0LZW8</accession>
<feature type="transmembrane region" description="Helical" evidence="1">
    <location>
        <begin position="6"/>
        <end position="28"/>
    </location>
</feature>